<dbReference type="EMBL" id="SDPM01000005">
    <property type="protein sequence ID" value="RXZ86240.1"/>
    <property type="molecule type" value="Genomic_DNA"/>
</dbReference>
<dbReference type="PROSITE" id="PS51352">
    <property type="entry name" value="THIOREDOXIN_2"/>
    <property type="match status" value="1"/>
</dbReference>
<comment type="caution">
    <text evidence="4">The sequence shown here is derived from an EMBL/GenBank/DDBJ whole genome shotgun (WGS) entry which is preliminary data.</text>
</comment>
<feature type="signal peptide" evidence="1">
    <location>
        <begin position="1"/>
        <end position="23"/>
    </location>
</feature>
<feature type="chain" id="PRO_5038239022" evidence="1">
    <location>
        <begin position="24"/>
        <end position="230"/>
    </location>
</feature>
<sequence length="230" mass="23391">MRRPLTRTTAVLALALTATFALSACSPFGGAAPAPTPTVALPTGTSGAADFDAFSLVVGNGSTPVSVYLDPACPHCASLEDAAGETLAELATTGDIRYSIHPLTFMDRNSDSMYSSRAASAMTCVAVEASSSLTDFVAAVFENQSSQLDDAGLAELADGVGASAAADCIADQTYVAWAQAGTAAALTGPIADAEIEKVQGTPTILVSGRPYEGDITDVDEIRDFIASDGR</sequence>
<dbReference type="SUPFAM" id="SSF52833">
    <property type="entry name" value="Thioredoxin-like"/>
    <property type="match status" value="1"/>
</dbReference>
<dbReference type="GO" id="GO:0016853">
    <property type="term" value="F:isomerase activity"/>
    <property type="evidence" value="ECO:0007669"/>
    <property type="project" value="UniProtKB-KW"/>
</dbReference>
<evidence type="ECO:0000313" key="4">
    <source>
        <dbReference type="EMBL" id="RXZ86240.1"/>
    </source>
</evidence>
<dbReference type="EMBL" id="JACCBI010000001">
    <property type="protein sequence ID" value="NYD65900.1"/>
    <property type="molecule type" value="Genomic_DNA"/>
</dbReference>
<dbReference type="OrthoDB" id="117402at2"/>
<dbReference type="Pfam" id="PF13462">
    <property type="entry name" value="Thioredoxin_4"/>
    <property type="match status" value="1"/>
</dbReference>
<dbReference type="PROSITE" id="PS51257">
    <property type="entry name" value="PROKAR_LIPOPROTEIN"/>
    <property type="match status" value="1"/>
</dbReference>
<dbReference type="Proteomes" id="UP000581087">
    <property type="component" value="Unassembled WGS sequence"/>
</dbReference>
<keyword evidence="5" id="KW-1185">Reference proteome</keyword>
<protein>
    <submittedName>
        <fullName evidence="3">Protein-disulfide isomerase</fullName>
    </submittedName>
</protein>
<dbReference type="InterPro" id="IPR013766">
    <property type="entry name" value="Thioredoxin_domain"/>
</dbReference>
<dbReference type="InterPro" id="IPR012336">
    <property type="entry name" value="Thioredoxin-like_fold"/>
</dbReference>
<keyword evidence="3" id="KW-0413">Isomerase</keyword>
<dbReference type="InterPro" id="IPR036249">
    <property type="entry name" value="Thioredoxin-like_sf"/>
</dbReference>
<dbReference type="Gene3D" id="3.40.30.10">
    <property type="entry name" value="Glutaredoxin"/>
    <property type="match status" value="1"/>
</dbReference>
<keyword evidence="1" id="KW-0732">Signal</keyword>
<gene>
    <name evidence="3" type="ORF">BJ972_000419</name>
    <name evidence="4" type="ORF">ESP50_10785</name>
</gene>
<proteinExistence type="predicted"/>
<evidence type="ECO:0000313" key="5">
    <source>
        <dbReference type="Proteomes" id="UP000292686"/>
    </source>
</evidence>
<evidence type="ECO:0000259" key="2">
    <source>
        <dbReference type="PROSITE" id="PS51352"/>
    </source>
</evidence>
<dbReference type="AlphaFoldDB" id="A0A4Q2MAZ6"/>
<reference evidence="3 6" key="2">
    <citation type="submission" date="2020-07" db="EMBL/GenBank/DDBJ databases">
        <title>Sequencing the genomes of 1000 actinobacteria strains.</title>
        <authorList>
            <person name="Klenk H.-P."/>
        </authorList>
    </citation>
    <scope>NUCLEOTIDE SEQUENCE [LARGE SCALE GENOMIC DNA]</scope>
    <source>
        <strain evidence="3 6">DSM 23870</strain>
    </source>
</reference>
<reference evidence="4 5" key="1">
    <citation type="submission" date="2019-01" db="EMBL/GenBank/DDBJ databases">
        <title>Agromyces.</title>
        <authorList>
            <person name="Li J."/>
        </authorList>
    </citation>
    <scope>NUCLEOTIDE SEQUENCE [LARGE SCALE GENOMIC DNA]</scope>
    <source>
        <strain evidence="4 5">DSM 23870</strain>
    </source>
</reference>
<name>A0A4Q2MAZ6_9MICO</name>
<dbReference type="Proteomes" id="UP000292686">
    <property type="component" value="Unassembled WGS sequence"/>
</dbReference>
<feature type="domain" description="Thioredoxin" evidence="2">
    <location>
        <begin position="30"/>
        <end position="230"/>
    </location>
</feature>
<evidence type="ECO:0000256" key="1">
    <source>
        <dbReference type="SAM" id="SignalP"/>
    </source>
</evidence>
<accession>A0A4Q2MAZ6</accession>
<organism evidence="4 5">
    <name type="scientific">Agromyces atrinae</name>
    <dbReference type="NCBI Taxonomy" id="592376"/>
    <lineage>
        <taxon>Bacteria</taxon>
        <taxon>Bacillati</taxon>
        <taxon>Actinomycetota</taxon>
        <taxon>Actinomycetes</taxon>
        <taxon>Micrococcales</taxon>
        <taxon>Microbacteriaceae</taxon>
        <taxon>Agromyces</taxon>
    </lineage>
</organism>
<evidence type="ECO:0000313" key="3">
    <source>
        <dbReference type="EMBL" id="NYD65900.1"/>
    </source>
</evidence>
<dbReference type="RefSeq" id="WP_129174984.1">
    <property type="nucleotide sequence ID" value="NZ_JACCBI010000001.1"/>
</dbReference>
<evidence type="ECO:0000313" key="6">
    <source>
        <dbReference type="Proteomes" id="UP000581087"/>
    </source>
</evidence>
<dbReference type="CDD" id="cd02972">
    <property type="entry name" value="DsbA_family"/>
    <property type="match status" value="1"/>
</dbReference>